<sequence>MRIIPGGATVTGQAAGDFIGGDEAVCDEENGEVVAVEGMTEVMPTTTRQWSARKTNSLPIPIKTSTRVDKTTRSSGTKKNETNGPFHSQSSSAYLRPNKFTVSSPSQNPFPVNASLLSVPSTVDTPHLLAILTKES</sequence>
<gene>
    <name evidence="1" type="ORF">L2E82_36077</name>
</gene>
<keyword evidence="2" id="KW-1185">Reference proteome</keyword>
<dbReference type="EMBL" id="CM042014">
    <property type="protein sequence ID" value="KAI3724305.1"/>
    <property type="molecule type" value="Genomic_DNA"/>
</dbReference>
<dbReference type="Proteomes" id="UP001055811">
    <property type="component" value="Linkage Group LG06"/>
</dbReference>
<name>A0ACB9BQM4_CICIN</name>
<evidence type="ECO:0000313" key="2">
    <source>
        <dbReference type="Proteomes" id="UP001055811"/>
    </source>
</evidence>
<comment type="caution">
    <text evidence="1">The sequence shown here is derived from an EMBL/GenBank/DDBJ whole genome shotgun (WGS) entry which is preliminary data.</text>
</comment>
<proteinExistence type="predicted"/>
<organism evidence="1 2">
    <name type="scientific">Cichorium intybus</name>
    <name type="common">Chicory</name>
    <dbReference type="NCBI Taxonomy" id="13427"/>
    <lineage>
        <taxon>Eukaryota</taxon>
        <taxon>Viridiplantae</taxon>
        <taxon>Streptophyta</taxon>
        <taxon>Embryophyta</taxon>
        <taxon>Tracheophyta</taxon>
        <taxon>Spermatophyta</taxon>
        <taxon>Magnoliopsida</taxon>
        <taxon>eudicotyledons</taxon>
        <taxon>Gunneridae</taxon>
        <taxon>Pentapetalae</taxon>
        <taxon>asterids</taxon>
        <taxon>campanulids</taxon>
        <taxon>Asterales</taxon>
        <taxon>Asteraceae</taxon>
        <taxon>Cichorioideae</taxon>
        <taxon>Cichorieae</taxon>
        <taxon>Cichoriinae</taxon>
        <taxon>Cichorium</taxon>
    </lineage>
</organism>
<reference evidence="2" key="1">
    <citation type="journal article" date="2022" name="Mol. Ecol. Resour.">
        <title>The genomes of chicory, endive, great burdock and yacon provide insights into Asteraceae palaeo-polyploidization history and plant inulin production.</title>
        <authorList>
            <person name="Fan W."/>
            <person name="Wang S."/>
            <person name="Wang H."/>
            <person name="Wang A."/>
            <person name="Jiang F."/>
            <person name="Liu H."/>
            <person name="Zhao H."/>
            <person name="Xu D."/>
            <person name="Zhang Y."/>
        </authorList>
    </citation>
    <scope>NUCLEOTIDE SEQUENCE [LARGE SCALE GENOMIC DNA]</scope>
    <source>
        <strain evidence="2">cv. Punajuju</strain>
    </source>
</reference>
<evidence type="ECO:0000313" key="1">
    <source>
        <dbReference type="EMBL" id="KAI3724305.1"/>
    </source>
</evidence>
<protein>
    <submittedName>
        <fullName evidence="1">Uncharacterized protein</fullName>
    </submittedName>
</protein>
<reference evidence="1 2" key="2">
    <citation type="journal article" date="2022" name="Mol. Ecol. Resour.">
        <title>The genomes of chicory, endive, great burdock and yacon provide insights into Asteraceae paleo-polyploidization history and plant inulin production.</title>
        <authorList>
            <person name="Fan W."/>
            <person name="Wang S."/>
            <person name="Wang H."/>
            <person name="Wang A."/>
            <person name="Jiang F."/>
            <person name="Liu H."/>
            <person name="Zhao H."/>
            <person name="Xu D."/>
            <person name="Zhang Y."/>
        </authorList>
    </citation>
    <scope>NUCLEOTIDE SEQUENCE [LARGE SCALE GENOMIC DNA]</scope>
    <source>
        <strain evidence="2">cv. Punajuju</strain>
        <tissue evidence="1">Leaves</tissue>
    </source>
</reference>
<accession>A0ACB9BQM4</accession>